<dbReference type="SUPFAM" id="SSF51735">
    <property type="entry name" value="NAD(P)-binding Rossmann-fold domains"/>
    <property type="match status" value="1"/>
</dbReference>
<keyword evidence="2" id="KW-0560">Oxidoreductase</keyword>
<protein>
    <submittedName>
        <fullName evidence="3">3-oxoacyl-ACP reductase</fullName>
    </submittedName>
</protein>
<evidence type="ECO:0000256" key="1">
    <source>
        <dbReference type="ARBA" id="ARBA00006484"/>
    </source>
</evidence>
<dbReference type="GO" id="GO:0006633">
    <property type="term" value="P:fatty acid biosynthetic process"/>
    <property type="evidence" value="ECO:0007669"/>
    <property type="project" value="TreeGrafter"/>
</dbReference>
<dbReference type="FunFam" id="3.40.50.720:FF:000084">
    <property type="entry name" value="Short-chain dehydrogenase reductase"/>
    <property type="match status" value="1"/>
</dbReference>
<organism evidence="3 4">
    <name type="scientific">Marinobacter nauticus</name>
    <name type="common">Marinobacter hydrocarbonoclasticus</name>
    <name type="synonym">Marinobacter aquaeolei</name>
    <dbReference type="NCBI Taxonomy" id="2743"/>
    <lineage>
        <taxon>Bacteria</taxon>
        <taxon>Pseudomonadati</taxon>
        <taxon>Pseudomonadota</taxon>
        <taxon>Gammaproteobacteria</taxon>
        <taxon>Pseudomonadales</taxon>
        <taxon>Marinobacteraceae</taxon>
        <taxon>Marinobacter</taxon>
    </lineage>
</organism>
<sequence length="254" mass="26693">MNMFSLENRVALVTGGEHGIGKGIAGVLHKAGAKIVIGGIDEAAGQKVAKELGGLFIKLDVTRQSDCQAAIAEIEKQFGQLDILCSNAGIFPQANLDEMTEAQWDQVHNVNLKGTFFIVQAAMAAMKKRSYGRIVLTSSITGPVTGFPGWSHYGASKAGQLGFMRSAALEVANSGITINAVMPGNVLTEGLQAQGEEYLSQMRAAIPTHTLGTPEDIGHAACFLASEEARYITGQQIIVDGGQVLPESPDAIPG</sequence>
<dbReference type="GO" id="GO:0016616">
    <property type="term" value="F:oxidoreductase activity, acting on the CH-OH group of donors, NAD or NADP as acceptor"/>
    <property type="evidence" value="ECO:0007669"/>
    <property type="project" value="TreeGrafter"/>
</dbReference>
<dbReference type="Pfam" id="PF13561">
    <property type="entry name" value="adh_short_C2"/>
    <property type="match status" value="1"/>
</dbReference>
<comment type="caution">
    <text evidence="3">The sequence shown here is derived from an EMBL/GenBank/DDBJ whole genome shotgun (WGS) entry which is preliminary data.</text>
</comment>
<dbReference type="AlphaFoldDB" id="A0A1M2UW48"/>
<dbReference type="NCBIfam" id="NF009468">
    <property type="entry name" value="PRK12826.1-4"/>
    <property type="match status" value="1"/>
</dbReference>
<evidence type="ECO:0000313" key="3">
    <source>
        <dbReference type="EMBL" id="OJS99571.1"/>
    </source>
</evidence>
<gene>
    <name evidence="3" type="ORF">BEE62_05435</name>
</gene>
<dbReference type="Proteomes" id="UP000183986">
    <property type="component" value="Unassembled WGS sequence"/>
</dbReference>
<comment type="similarity">
    <text evidence="1">Belongs to the short-chain dehydrogenases/reductases (SDR) family.</text>
</comment>
<dbReference type="InterPro" id="IPR002347">
    <property type="entry name" value="SDR_fam"/>
</dbReference>
<proteinExistence type="inferred from homology"/>
<name>A0A1M2UW48_MARNT</name>
<reference evidence="3" key="1">
    <citation type="submission" date="2016-11" db="EMBL/GenBank/DDBJ databases">
        <title>Draft Genome Sequence of Marinobacter hydrocarbonoclasticus strain STW2, a polyaromatic aromatic hydrocarbon degrading and denitrifying bacterium from rhizosphere of Seagrass Enhalus acodoides.</title>
        <authorList>
            <person name="Ling J."/>
            <person name="Dong J."/>
        </authorList>
    </citation>
    <scope>NUCLEOTIDE SEQUENCE [LARGE SCALE GENOMIC DNA]</scope>
    <source>
        <strain evidence="3">STW2</strain>
    </source>
</reference>
<evidence type="ECO:0000256" key="2">
    <source>
        <dbReference type="ARBA" id="ARBA00023002"/>
    </source>
</evidence>
<dbReference type="PANTHER" id="PTHR42760">
    <property type="entry name" value="SHORT-CHAIN DEHYDROGENASES/REDUCTASES FAMILY MEMBER"/>
    <property type="match status" value="1"/>
</dbReference>
<dbReference type="PRINTS" id="PR00080">
    <property type="entry name" value="SDRFAMILY"/>
</dbReference>
<dbReference type="PANTHER" id="PTHR42760:SF133">
    <property type="entry name" value="3-OXOACYL-[ACYL-CARRIER-PROTEIN] REDUCTASE"/>
    <property type="match status" value="1"/>
</dbReference>
<dbReference type="InterPro" id="IPR036291">
    <property type="entry name" value="NAD(P)-bd_dom_sf"/>
</dbReference>
<dbReference type="Gene3D" id="3.40.50.720">
    <property type="entry name" value="NAD(P)-binding Rossmann-like Domain"/>
    <property type="match status" value="1"/>
</dbReference>
<evidence type="ECO:0000313" key="4">
    <source>
        <dbReference type="Proteomes" id="UP000183986"/>
    </source>
</evidence>
<dbReference type="NCBIfam" id="NF004202">
    <property type="entry name" value="PRK05653.2-2"/>
    <property type="match status" value="1"/>
</dbReference>
<dbReference type="OrthoDB" id="9787298at2"/>
<accession>A0A1M2UW48</accession>
<dbReference type="GO" id="GO:0048038">
    <property type="term" value="F:quinone binding"/>
    <property type="evidence" value="ECO:0007669"/>
    <property type="project" value="TreeGrafter"/>
</dbReference>
<dbReference type="EMBL" id="MPKY01000001">
    <property type="protein sequence ID" value="OJS99571.1"/>
    <property type="molecule type" value="Genomic_DNA"/>
</dbReference>
<dbReference type="PRINTS" id="PR00081">
    <property type="entry name" value="GDHRDH"/>
</dbReference>
<keyword evidence="4" id="KW-1185">Reference proteome</keyword>